<proteinExistence type="predicted"/>
<reference evidence="3 4" key="1">
    <citation type="submission" date="2024-04" db="EMBL/GenBank/DDBJ databases">
        <title>Okeanomitos corallinicola gen. &amp; sp. nov. (Nostocales, Cyanobacteria), a new toxic marine heterocyst-forming cyanobacterium from a coral reef.</title>
        <authorList>
            <person name="Li H."/>
            <person name="Li R."/>
            <person name="Kang J."/>
            <person name="Hii K.S."/>
            <person name="Mohamed H.F."/>
            <person name="Xu X."/>
            <person name="Luo Z."/>
        </authorList>
    </citation>
    <scope>NUCLEOTIDE SEQUENCE [LARGE SCALE GENOMIC DNA]</scope>
    <source>
        <strain evidence="3 4">TIOX110</strain>
    </source>
</reference>
<evidence type="ECO:0000313" key="3">
    <source>
        <dbReference type="EMBL" id="WZB87104.1"/>
    </source>
</evidence>
<dbReference type="RefSeq" id="WP_353930018.1">
    <property type="nucleotide sequence ID" value="NZ_CP150886.1"/>
</dbReference>
<feature type="transmembrane region" description="Helical" evidence="2">
    <location>
        <begin position="84"/>
        <end position="107"/>
    </location>
</feature>
<accession>A0ABZ2UPA4</accession>
<keyword evidence="2" id="KW-1133">Transmembrane helix</keyword>
<dbReference type="Proteomes" id="UP001483337">
    <property type="component" value="Chromosome"/>
</dbReference>
<protein>
    <submittedName>
        <fullName evidence="3">Chromosome segregation ATPase</fullName>
    </submittedName>
</protein>
<dbReference type="EMBL" id="CP150886">
    <property type="protein sequence ID" value="WZB87104.1"/>
    <property type="molecule type" value="Genomic_DNA"/>
</dbReference>
<organism evidence="3 4">
    <name type="scientific">Okeanomitos corallinicola TIOX110</name>
    <dbReference type="NCBI Taxonomy" id="3133117"/>
    <lineage>
        <taxon>Bacteria</taxon>
        <taxon>Bacillati</taxon>
        <taxon>Cyanobacteriota</taxon>
        <taxon>Cyanophyceae</taxon>
        <taxon>Nostocales</taxon>
        <taxon>Aphanizomenonaceae</taxon>
        <taxon>Okeanomitos</taxon>
    </lineage>
</organism>
<feature type="region of interest" description="Disordered" evidence="1">
    <location>
        <begin position="671"/>
        <end position="699"/>
    </location>
</feature>
<keyword evidence="2" id="KW-0812">Transmembrane</keyword>
<name>A0ABZ2UPA4_9CYAN</name>
<sequence>MTERDISNNWSPTRARKPDQSTQLSRTPEVGTTQSSGVPATGYNLKSVTQQQDKNSETLPTNHSEPKFNINGIVEKLPRWMKSWVLWSIVLTVVPSGIGFISMSMLLKLPSAPNCPQIFWPLASASVRLHCASLAASKQNVNDLLQAIALVRDLPKDHPLRGQINDLLEEWSRDILQLADQSFQSGNLDEAIATARQIPENLEARSIVEEQITKWQSIWSKAEEIYQKSETELQERRWQSAFMLSAKLLRVNNRYWSTTKYDELNNIIVTAREDGDKLDQAESLARRRSVDNLLEAIKLANSISSNSYLHQKAQELIPDFGRKILDLAEARMKRRDADRALEIARQIPSIPSLQSEIDDFIVLGEAKRSAWVGTVTGLEVAISQAQQIDASREIYNQAQELISRWQIEIEDVSRLDKARNLASQGTINYLNAAISEAQMIPNNNPRAQEARTEMSRWRSQVESIEDQPFLDRAEQMALLVDPVSLQAAIAEASQIRSGRALYPAAQKKIKNWTAQIQRIQDQPYLDEARMAASSGDLNTAISKARRLANSGRALAGEAQTDIDSWQEQIRARDNWRKARQVAVTGTPEALVEAIRLADQVSSRNILRMDVNVAIDQWSQQILQIAISQSTSDITRGIETARLVPRGSSAYTDAQQQIRTWKRFLMPPPAPVATPDLLPTPSFTPVPITEQSSDPIDDNL</sequence>
<feature type="compositionally biased region" description="Polar residues" evidence="1">
    <location>
        <begin position="20"/>
        <end position="44"/>
    </location>
</feature>
<evidence type="ECO:0000313" key="4">
    <source>
        <dbReference type="Proteomes" id="UP001483337"/>
    </source>
</evidence>
<keyword evidence="2" id="KW-0472">Membrane</keyword>
<feature type="region of interest" description="Disordered" evidence="1">
    <location>
        <begin position="1"/>
        <end position="44"/>
    </location>
</feature>
<gene>
    <name evidence="3" type="ORF">WJM97_17190</name>
</gene>
<evidence type="ECO:0000256" key="2">
    <source>
        <dbReference type="SAM" id="Phobius"/>
    </source>
</evidence>
<keyword evidence="4" id="KW-1185">Reference proteome</keyword>
<evidence type="ECO:0000256" key="1">
    <source>
        <dbReference type="SAM" id="MobiDB-lite"/>
    </source>
</evidence>